<comment type="caution">
    <text evidence="5">The sequence shown here is derived from an EMBL/GenBank/DDBJ whole genome shotgun (WGS) entry which is preliminary data.</text>
</comment>
<sequence length="119" mass="13668">MANRKQSEYKCPLEVTMEIIGGKYKGVIIGHLIGKTLRYNELQKLISHATPKMLIQQLKELESDGIIKRKLYPVVPPKTEYSLTERGEKLIPAIIELNKWGLNYLREENIPCAYKGEIV</sequence>
<dbReference type="InterPro" id="IPR036390">
    <property type="entry name" value="WH_DNA-bd_sf"/>
</dbReference>
<dbReference type="AlphaFoldDB" id="A0A9D1JXR6"/>
<dbReference type="SUPFAM" id="SSF46785">
    <property type="entry name" value="Winged helix' DNA-binding domain"/>
    <property type="match status" value="1"/>
</dbReference>
<evidence type="ECO:0000313" key="5">
    <source>
        <dbReference type="EMBL" id="HIS74754.1"/>
    </source>
</evidence>
<evidence type="ECO:0000313" key="6">
    <source>
        <dbReference type="Proteomes" id="UP000886865"/>
    </source>
</evidence>
<accession>A0A9D1JXR6</accession>
<dbReference type="Gene3D" id="1.10.10.10">
    <property type="entry name" value="Winged helix-like DNA-binding domain superfamily/Winged helix DNA-binding domain"/>
    <property type="match status" value="1"/>
</dbReference>
<dbReference type="InterPro" id="IPR036388">
    <property type="entry name" value="WH-like_DNA-bd_sf"/>
</dbReference>
<evidence type="ECO:0000256" key="3">
    <source>
        <dbReference type="ARBA" id="ARBA00023163"/>
    </source>
</evidence>
<dbReference type="Proteomes" id="UP000886865">
    <property type="component" value="Unassembled WGS sequence"/>
</dbReference>
<name>A0A9D1JXR6_9BACT</name>
<evidence type="ECO:0000259" key="4">
    <source>
        <dbReference type="PROSITE" id="PS51118"/>
    </source>
</evidence>
<gene>
    <name evidence="5" type="ORF">IAA86_07020</name>
</gene>
<keyword evidence="3" id="KW-0804">Transcription</keyword>
<dbReference type="GO" id="GO:0003677">
    <property type="term" value="F:DNA binding"/>
    <property type="evidence" value="ECO:0007669"/>
    <property type="project" value="UniProtKB-KW"/>
</dbReference>
<dbReference type="PANTHER" id="PTHR33204:SF29">
    <property type="entry name" value="TRANSCRIPTIONAL REGULATOR"/>
    <property type="match status" value="1"/>
</dbReference>
<dbReference type="PANTHER" id="PTHR33204">
    <property type="entry name" value="TRANSCRIPTIONAL REGULATOR, MARR FAMILY"/>
    <property type="match status" value="1"/>
</dbReference>
<dbReference type="Pfam" id="PF01638">
    <property type="entry name" value="HxlR"/>
    <property type="match status" value="1"/>
</dbReference>
<dbReference type="EMBL" id="DVJQ01000059">
    <property type="protein sequence ID" value="HIS74754.1"/>
    <property type="molecule type" value="Genomic_DNA"/>
</dbReference>
<reference evidence="5" key="2">
    <citation type="journal article" date="2021" name="PeerJ">
        <title>Extensive microbial diversity within the chicken gut microbiome revealed by metagenomics and culture.</title>
        <authorList>
            <person name="Gilroy R."/>
            <person name="Ravi A."/>
            <person name="Getino M."/>
            <person name="Pursley I."/>
            <person name="Horton D.L."/>
            <person name="Alikhan N.F."/>
            <person name="Baker D."/>
            <person name="Gharbi K."/>
            <person name="Hall N."/>
            <person name="Watson M."/>
            <person name="Adriaenssens E.M."/>
            <person name="Foster-Nyarko E."/>
            <person name="Jarju S."/>
            <person name="Secka A."/>
            <person name="Antonio M."/>
            <person name="Oren A."/>
            <person name="Chaudhuri R.R."/>
            <person name="La Ragione R."/>
            <person name="Hildebrand F."/>
            <person name="Pallen M.J."/>
        </authorList>
    </citation>
    <scope>NUCLEOTIDE SEQUENCE</scope>
    <source>
        <strain evidence="5">CHK152-2871</strain>
    </source>
</reference>
<reference evidence="5" key="1">
    <citation type="submission" date="2020-10" db="EMBL/GenBank/DDBJ databases">
        <authorList>
            <person name="Gilroy R."/>
        </authorList>
    </citation>
    <scope>NUCLEOTIDE SEQUENCE</scope>
    <source>
        <strain evidence="5">CHK152-2871</strain>
    </source>
</reference>
<protein>
    <submittedName>
        <fullName evidence="5">Helix-turn-helix transcriptional regulator</fullName>
    </submittedName>
</protein>
<keyword evidence="2" id="KW-0238">DNA-binding</keyword>
<organism evidence="5 6">
    <name type="scientific">Candidatus Galligastranaerophilus intestinavium</name>
    <dbReference type="NCBI Taxonomy" id="2840836"/>
    <lineage>
        <taxon>Bacteria</taxon>
        <taxon>Candidatus Galligastranaerophilus</taxon>
    </lineage>
</organism>
<dbReference type="PROSITE" id="PS51118">
    <property type="entry name" value="HTH_HXLR"/>
    <property type="match status" value="1"/>
</dbReference>
<keyword evidence="1" id="KW-0805">Transcription regulation</keyword>
<proteinExistence type="predicted"/>
<evidence type="ECO:0000256" key="2">
    <source>
        <dbReference type="ARBA" id="ARBA00023125"/>
    </source>
</evidence>
<dbReference type="InterPro" id="IPR002577">
    <property type="entry name" value="HTH_HxlR"/>
</dbReference>
<feature type="domain" description="HTH hxlR-type" evidence="4">
    <location>
        <begin position="11"/>
        <end position="109"/>
    </location>
</feature>
<evidence type="ECO:0000256" key="1">
    <source>
        <dbReference type="ARBA" id="ARBA00023015"/>
    </source>
</evidence>